<sequence length="490" mass="53244">MVSKTSKNALLYKNFHEHAAALITSASGIYLHTSDGRSILDATSGAAVACLGYDNQEVQQAVTDQLVSVPYCHPGFYKTQAAVDLADFLVESTQGRMSKAILCGSGSEAVEVALKLAKTHFSHLPTPEPERSHFISRVGAWHGATLGALTIGDFKCRKEPFLQLIAQTSSRVSACSTYRGLRVGEDEEAYVRRLAQELDDEFQRIGPGKVCAFVAETVGGSASACAMPVKGYFPAMKAVCEKYGALLILDEVMCGMGRTGSLHAWEQEAVVPDITVVGKGLGAGYAPISAVLIKSDLVDSFQKSGKSFAHGQTYMAHPQAAAAGLKVQQVIRDENLVSRVRTMGEYMERRLKERLLPHPHVGDIRGRGLFWAVEFVVNKQSKLPFPMSLELHNKMHARGMKKGYEIALFNANGGYDGYSGDHFLICPPFIVTEADIDDIVDRTARVIEDTFSELLSSAMLEKVTMQMDIVRDVPVVDAVGEEQMVSVSAS</sequence>
<comment type="caution">
    <text evidence="4">The sequence shown here is derived from an EMBL/GenBank/DDBJ whole genome shotgun (WGS) entry which is preliminary data.</text>
</comment>
<accession>A0AAE8N6Z0</accession>
<dbReference type="PROSITE" id="PS00600">
    <property type="entry name" value="AA_TRANSFER_CLASS_3"/>
    <property type="match status" value="1"/>
</dbReference>
<comment type="similarity">
    <text evidence="1 3">Belongs to the class-III pyridoxal-phosphate-dependent aminotransferase family.</text>
</comment>
<dbReference type="NCBIfam" id="NF005685">
    <property type="entry name" value="PRK07483.1"/>
    <property type="match status" value="1"/>
</dbReference>
<dbReference type="PANTHER" id="PTHR43094:SF1">
    <property type="entry name" value="AMINOTRANSFERASE CLASS-III"/>
    <property type="match status" value="1"/>
</dbReference>
<evidence type="ECO:0000313" key="5">
    <source>
        <dbReference type="Proteomes" id="UP001187682"/>
    </source>
</evidence>
<organism evidence="4 5">
    <name type="scientific">Cephalotrichum gorgonifer</name>
    <dbReference type="NCBI Taxonomy" id="2041049"/>
    <lineage>
        <taxon>Eukaryota</taxon>
        <taxon>Fungi</taxon>
        <taxon>Dikarya</taxon>
        <taxon>Ascomycota</taxon>
        <taxon>Pezizomycotina</taxon>
        <taxon>Sordariomycetes</taxon>
        <taxon>Hypocreomycetidae</taxon>
        <taxon>Microascales</taxon>
        <taxon>Microascaceae</taxon>
        <taxon>Cephalotrichum</taxon>
    </lineage>
</organism>
<evidence type="ECO:0000313" key="4">
    <source>
        <dbReference type="EMBL" id="SPO06774.1"/>
    </source>
</evidence>
<reference evidence="4" key="1">
    <citation type="submission" date="2018-03" db="EMBL/GenBank/DDBJ databases">
        <authorList>
            <person name="Guldener U."/>
        </authorList>
    </citation>
    <scope>NUCLEOTIDE SEQUENCE</scope>
</reference>
<dbReference type="InterPro" id="IPR015424">
    <property type="entry name" value="PyrdxlP-dep_Trfase"/>
</dbReference>
<name>A0AAE8N6Z0_9PEZI</name>
<dbReference type="GO" id="GO:0030170">
    <property type="term" value="F:pyridoxal phosphate binding"/>
    <property type="evidence" value="ECO:0007669"/>
    <property type="project" value="InterPro"/>
</dbReference>
<keyword evidence="4" id="KW-0032">Aminotransferase</keyword>
<dbReference type="InterPro" id="IPR005814">
    <property type="entry name" value="Aminotrans_3"/>
</dbReference>
<dbReference type="CDD" id="cd00610">
    <property type="entry name" value="OAT_like"/>
    <property type="match status" value="1"/>
</dbReference>
<keyword evidence="2 3" id="KW-0663">Pyridoxal phosphate</keyword>
<keyword evidence="5" id="KW-1185">Reference proteome</keyword>
<dbReference type="GO" id="GO:0008483">
    <property type="term" value="F:transaminase activity"/>
    <property type="evidence" value="ECO:0007669"/>
    <property type="project" value="UniProtKB-KW"/>
</dbReference>
<dbReference type="Gene3D" id="3.90.1150.10">
    <property type="entry name" value="Aspartate Aminotransferase, domain 1"/>
    <property type="match status" value="1"/>
</dbReference>
<dbReference type="InterPro" id="IPR015421">
    <property type="entry name" value="PyrdxlP-dep_Trfase_major"/>
</dbReference>
<dbReference type="SUPFAM" id="SSF53383">
    <property type="entry name" value="PLP-dependent transferases"/>
    <property type="match status" value="1"/>
</dbReference>
<protein>
    <submittedName>
        <fullName evidence="4">Related to ornithine aminotransferase</fullName>
    </submittedName>
</protein>
<dbReference type="Gene3D" id="3.40.640.10">
    <property type="entry name" value="Type I PLP-dependent aspartate aminotransferase-like (Major domain)"/>
    <property type="match status" value="1"/>
</dbReference>
<dbReference type="AlphaFoldDB" id="A0AAE8N6Z0"/>
<keyword evidence="4" id="KW-0808">Transferase</keyword>
<dbReference type="Proteomes" id="UP001187682">
    <property type="component" value="Unassembled WGS sequence"/>
</dbReference>
<evidence type="ECO:0000256" key="2">
    <source>
        <dbReference type="ARBA" id="ARBA00022898"/>
    </source>
</evidence>
<dbReference type="InterPro" id="IPR015422">
    <property type="entry name" value="PyrdxlP-dep_Trfase_small"/>
</dbReference>
<dbReference type="PANTHER" id="PTHR43094">
    <property type="entry name" value="AMINOTRANSFERASE"/>
    <property type="match status" value="1"/>
</dbReference>
<dbReference type="InterPro" id="IPR049704">
    <property type="entry name" value="Aminotrans_3_PPA_site"/>
</dbReference>
<evidence type="ECO:0000256" key="3">
    <source>
        <dbReference type="RuleBase" id="RU003560"/>
    </source>
</evidence>
<dbReference type="Pfam" id="PF00202">
    <property type="entry name" value="Aminotran_3"/>
    <property type="match status" value="1"/>
</dbReference>
<evidence type="ECO:0000256" key="1">
    <source>
        <dbReference type="ARBA" id="ARBA00008954"/>
    </source>
</evidence>
<proteinExistence type="inferred from homology"/>
<gene>
    <name evidence="4" type="ORF">DNG_09468</name>
</gene>
<dbReference type="EMBL" id="ONZQ02000017">
    <property type="protein sequence ID" value="SPO06774.1"/>
    <property type="molecule type" value="Genomic_DNA"/>
</dbReference>
<dbReference type="GO" id="GO:0005829">
    <property type="term" value="C:cytosol"/>
    <property type="evidence" value="ECO:0007669"/>
    <property type="project" value="TreeGrafter"/>
</dbReference>